<reference evidence="2 3" key="3">
    <citation type="submission" date="2019-11" db="EMBL/GenBank/DDBJ databases">
        <title>Type strains purchased from KCTC, JCM and DSMZ.</title>
        <authorList>
            <person name="Lu H."/>
        </authorList>
    </citation>
    <scope>NUCLEOTIDE SEQUENCE [LARGE SCALE GENOMIC DNA]</scope>
    <source>
        <strain evidence="2 3">KCTC 52429</strain>
    </source>
</reference>
<reference evidence="4" key="2">
    <citation type="journal article" date="2019" name="Int. J. Syst. Evol. Microbiol.">
        <title>The Global Catalogue of Microorganisms (GCM) 10K type strain sequencing project: providing services to taxonomists for standard genome sequencing and annotation.</title>
        <authorList>
            <consortium name="The Broad Institute Genomics Platform"/>
            <consortium name="The Broad Institute Genome Sequencing Center for Infectious Disease"/>
            <person name="Wu L."/>
            <person name="Ma J."/>
        </authorList>
    </citation>
    <scope>NUCLEOTIDE SEQUENCE [LARGE SCALE GENOMIC DNA]</scope>
    <source>
        <strain evidence="4">CGMCC 1.15931</strain>
    </source>
</reference>
<evidence type="ECO:0000313" key="1">
    <source>
        <dbReference type="EMBL" id="GGB97978.1"/>
    </source>
</evidence>
<organism evidence="2 3">
    <name type="scientific">Pseudoduganella buxea</name>
    <dbReference type="NCBI Taxonomy" id="1949069"/>
    <lineage>
        <taxon>Bacteria</taxon>
        <taxon>Pseudomonadati</taxon>
        <taxon>Pseudomonadota</taxon>
        <taxon>Betaproteobacteria</taxon>
        <taxon>Burkholderiales</taxon>
        <taxon>Oxalobacteraceae</taxon>
        <taxon>Telluria group</taxon>
        <taxon>Pseudoduganella</taxon>
    </lineage>
</organism>
<dbReference type="EMBL" id="BMKG01000007">
    <property type="protein sequence ID" value="GGB97978.1"/>
    <property type="molecule type" value="Genomic_DNA"/>
</dbReference>
<evidence type="ECO:0000313" key="4">
    <source>
        <dbReference type="Proteomes" id="UP000622638"/>
    </source>
</evidence>
<keyword evidence="4" id="KW-1185">Reference proteome</keyword>
<reference evidence="1" key="1">
    <citation type="journal article" date="2014" name="Int. J. Syst. Evol. Microbiol.">
        <title>Complete genome of a new Firmicutes species belonging to the dominant human colonic microbiota ('Ruminococcus bicirculans') reveals two chromosomes and a selective capacity to utilize plant glucans.</title>
        <authorList>
            <consortium name="NISC Comparative Sequencing Program"/>
            <person name="Wegmann U."/>
            <person name="Louis P."/>
            <person name="Goesmann A."/>
            <person name="Henrissat B."/>
            <person name="Duncan S.H."/>
            <person name="Flint H.J."/>
        </authorList>
    </citation>
    <scope>NUCLEOTIDE SEQUENCE</scope>
    <source>
        <strain evidence="1">CGMCC 1.15931</strain>
    </source>
</reference>
<dbReference type="AlphaFoldDB" id="A0A6I3SSG3"/>
<proteinExistence type="predicted"/>
<dbReference type="EMBL" id="WNKZ01000007">
    <property type="protein sequence ID" value="MTV52014.1"/>
    <property type="molecule type" value="Genomic_DNA"/>
</dbReference>
<sequence length="77" mass="8752">MARVPHECRAGFAYRIAELGFIDKGVGPNGHLFEYQGPSWARWDSNCIVMRERADGDIDATIPLYVHWRIHRLAAVA</sequence>
<dbReference type="Proteomes" id="UP000430634">
    <property type="component" value="Unassembled WGS sequence"/>
</dbReference>
<evidence type="ECO:0000313" key="2">
    <source>
        <dbReference type="EMBL" id="MTV52014.1"/>
    </source>
</evidence>
<protein>
    <submittedName>
        <fullName evidence="2">Uncharacterized protein</fullName>
    </submittedName>
</protein>
<name>A0A6I3SSG3_9BURK</name>
<dbReference type="Proteomes" id="UP000622638">
    <property type="component" value="Unassembled WGS sequence"/>
</dbReference>
<accession>A0A6I3SSG3</accession>
<evidence type="ECO:0000313" key="3">
    <source>
        <dbReference type="Proteomes" id="UP000430634"/>
    </source>
</evidence>
<dbReference type="RefSeq" id="WP_155469355.1">
    <property type="nucleotide sequence ID" value="NZ_BMKG01000007.1"/>
</dbReference>
<comment type="caution">
    <text evidence="2">The sequence shown here is derived from an EMBL/GenBank/DDBJ whole genome shotgun (WGS) entry which is preliminary data.</text>
</comment>
<reference evidence="1" key="4">
    <citation type="submission" date="2024-05" db="EMBL/GenBank/DDBJ databases">
        <authorList>
            <person name="Sun Q."/>
            <person name="Zhou Y."/>
        </authorList>
    </citation>
    <scope>NUCLEOTIDE SEQUENCE</scope>
    <source>
        <strain evidence="1">CGMCC 1.15931</strain>
    </source>
</reference>
<dbReference type="OrthoDB" id="8778165at2"/>
<gene>
    <name evidence="1" type="ORF">GCM10011572_19870</name>
    <name evidence="2" type="ORF">GM672_04615</name>
</gene>